<evidence type="ECO:0000313" key="2">
    <source>
        <dbReference type="EMBL" id="SNX70994.1"/>
    </source>
</evidence>
<dbReference type="PANTHER" id="PTHR11138:SF5">
    <property type="entry name" value="METHIONYL-TRNA FORMYLTRANSFERASE, MITOCHONDRIAL"/>
    <property type="match status" value="1"/>
</dbReference>
<name>A0A285CU01_9RHOB</name>
<dbReference type="AlphaFoldDB" id="A0A285CU01"/>
<reference evidence="3" key="1">
    <citation type="submission" date="2017-08" db="EMBL/GenBank/DDBJ databases">
        <authorList>
            <person name="Varghese N."/>
            <person name="Submissions S."/>
        </authorList>
    </citation>
    <scope>NUCLEOTIDE SEQUENCE [LARGE SCALE GENOMIC DNA]</scope>
    <source>
        <strain evidence="3">JA234</strain>
    </source>
</reference>
<sequence length="320" mass="34859">MQDALVIATPTLLTACALRGWLGAGHRVAELWCCEPQSGFLRPPRSLAGRLFPDFDAVRIVRQAGIKVRPCPPLRHWAEAAGAARATGADVLVTLMTMQIVPDALLDVFGPRAVNLHPALLPHYRGPAPRVGMLFDGEADRHGGVTLHVLAPAIDEGAIIAHSACPRSAAGNLFQWDHQIAAAAGRLMARDLPRYLRGEIAARPQAAGQGSYRRLGRGEADLGPHLDLTETRRRFAAFGPHHLHRWVGADGQTVQVTGLVAVQGGRSGTPDRLTAASFQTDLRDARVVFRRRSPLFQIRRTAARLAAMRDARQRLHEKEH</sequence>
<dbReference type="RefSeq" id="WP_097030531.1">
    <property type="nucleotide sequence ID" value="NZ_OAOQ01000007.1"/>
</dbReference>
<keyword evidence="3" id="KW-1185">Reference proteome</keyword>
<dbReference type="InterPro" id="IPR036477">
    <property type="entry name" value="Formyl_transf_N_sf"/>
</dbReference>
<proteinExistence type="predicted"/>
<dbReference type="InterPro" id="IPR002376">
    <property type="entry name" value="Formyl_transf_N"/>
</dbReference>
<dbReference type="SUPFAM" id="SSF53328">
    <property type="entry name" value="Formyltransferase"/>
    <property type="match status" value="1"/>
</dbReference>
<dbReference type="OrthoDB" id="5355061at2"/>
<dbReference type="EMBL" id="OAOQ01000007">
    <property type="protein sequence ID" value="SNX70994.1"/>
    <property type="molecule type" value="Genomic_DNA"/>
</dbReference>
<keyword evidence="2" id="KW-0808">Transferase</keyword>
<evidence type="ECO:0000313" key="3">
    <source>
        <dbReference type="Proteomes" id="UP000219467"/>
    </source>
</evidence>
<protein>
    <submittedName>
        <fullName evidence="2">Methionyl-tRNA formyltransferase</fullName>
    </submittedName>
</protein>
<feature type="domain" description="Formyl transferase N-terminal" evidence="1">
    <location>
        <begin position="78"/>
        <end position="166"/>
    </location>
</feature>
<dbReference type="Proteomes" id="UP000219467">
    <property type="component" value="Unassembled WGS sequence"/>
</dbReference>
<accession>A0A285CU01</accession>
<dbReference type="GO" id="GO:0004479">
    <property type="term" value="F:methionyl-tRNA formyltransferase activity"/>
    <property type="evidence" value="ECO:0007669"/>
    <property type="project" value="TreeGrafter"/>
</dbReference>
<dbReference type="Gene3D" id="3.40.50.12230">
    <property type="match status" value="1"/>
</dbReference>
<organism evidence="2 3">
    <name type="scientific">Cereibacter ovatus</name>
    <dbReference type="NCBI Taxonomy" id="439529"/>
    <lineage>
        <taxon>Bacteria</taxon>
        <taxon>Pseudomonadati</taxon>
        <taxon>Pseudomonadota</taxon>
        <taxon>Alphaproteobacteria</taxon>
        <taxon>Rhodobacterales</taxon>
        <taxon>Paracoccaceae</taxon>
        <taxon>Cereibacter</taxon>
    </lineage>
</organism>
<dbReference type="Pfam" id="PF00551">
    <property type="entry name" value="Formyl_trans_N"/>
    <property type="match status" value="1"/>
</dbReference>
<gene>
    <name evidence="2" type="ORF">SAMN05878503_107109</name>
</gene>
<dbReference type="PANTHER" id="PTHR11138">
    <property type="entry name" value="METHIONYL-TRNA FORMYLTRANSFERASE"/>
    <property type="match status" value="1"/>
</dbReference>
<evidence type="ECO:0000259" key="1">
    <source>
        <dbReference type="Pfam" id="PF00551"/>
    </source>
</evidence>